<organism evidence="1 2">
    <name type="scientific">Pseudonocardia yuanmonensis</name>
    <dbReference type="NCBI Taxonomy" id="1095914"/>
    <lineage>
        <taxon>Bacteria</taxon>
        <taxon>Bacillati</taxon>
        <taxon>Actinomycetota</taxon>
        <taxon>Actinomycetes</taxon>
        <taxon>Pseudonocardiales</taxon>
        <taxon>Pseudonocardiaceae</taxon>
        <taxon>Pseudonocardia</taxon>
    </lineage>
</organism>
<gene>
    <name evidence="1" type="ORF">GCM10023215_44460</name>
</gene>
<proteinExistence type="predicted"/>
<accession>A0ABP8X5H4</accession>
<reference evidence="2" key="1">
    <citation type="journal article" date="2019" name="Int. J. Syst. Evol. Microbiol.">
        <title>The Global Catalogue of Microorganisms (GCM) 10K type strain sequencing project: providing services to taxonomists for standard genome sequencing and annotation.</title>
        <authorList>
            <consortium name="The Broad Institute Genomics Platform"/>
            <consortium name="The Broad Institute Genome Sequencing Center for Infectious Disease"/>
            <person name="Wu L."/>
            <person name="Ma J."/>
        </authorList>
    </citation>
    <scope>NUCLEOTIDE SEQUENCE [LARGE SCALE GENOMIC DNA]</scope>
    <source>
        <strain evidence="2">JCM 18055</strain>
    </source>
</reference>
<evidence type="ECO:0000313" key="2">
    <source>
        <dbReference type="Proteomes" id="UP001500325"/>
    </source>
</evidence>
<dbReference type="Proteomes" id="UP001500325">
    <property type="component" value="Unassembled WGS sequence"/>
</dbReference>
<keyword evidence="2" id="KW-1185">Reference proteome</keyword>
<sequence length="87" mass="9012">MGRARLPEGMAGMARLHELIAEHLDDDAVDPESGTLAAGAVVVGIETDRGPWVTALAAAGYQVRHQPDVGNPLLGAPLHRGGEVRPG</sequence>
<protein>
    <submittedName>
        <fullName evidence="1">Uncharacterized protein</fullName>
    </submittedName>
</protein>
<dbReference type="EMBL" id="BAABIC010000016">
    <property type="protein sequence ID" value="GAA4700784.1"/>
    <property type="molecule type" value="Genomic_DNA"/>
</dbReference>
<name>A0ABP8X5H4_9PSEU</name>
<evidence type="ECO:0000313" key="1">
    <source>
        <dbReference type="EMBL" id="GAA4700784.1"/>
    </source>
</evidence>
<comment type="caution">
    <text evidence="1">The sequence shown here is derived from an EMBL/GenBank/DDBJ whole genome shotgun (WGS) entry which is preliminary data.</text>
</comment>